<comment type="similarity">
    <text evidence="1">Belongs to the FAD-binding oxidoreductase/transferase type 4 family.</text>
</comment>
<dbReference type="Gene3D" id="1.10.45.10">
    <property type="entry name" value="Vanillyl-alcohol Oxidase, Chain A, domain 4"/>
    <property type="match status" value="1"/>
</dbReference>
<evidence type="ECO:0000256" key="5">
    <source>
        <dbReference type="PIRSR" id="PIRSR625650-2"/>
    </source>
</evidence>
<dbReference type="InterPro" id="IPR025650">
    <property type="entry name" value="Alkyl-DHAP_Synthase"/>
</dbReference>
<dbReference type="InterPro" id="IPR004113">
    <property type="entry name" value="FAD-bd_oxidored_4_C"/>
</dbReference>
<dbReference type="GO" id="GO:0008610">
    <property type="term" value="P:lipid biosynthetic process"/>
    <property type="evidence" value="ECO:0007669"/>
    <property type="project" value="InterPro"/>
</dbReference>
<dbReference type="RefSeq" id="WP_132675584.1">
    <property type="nucleotide sequence ID" value="NZ_SMKS01000025.1"/>
</dbReference>
<accession>A0A4R4VRH6</accession>
<dbReference type="Proteomes" id="UP000295674">
    <property type="component" value="Unassembled WGS sequence"/>
</dbReference>
<keyword evidence="11" id="KW-1185">Reference proteome</keyword>
<dbReference type="OrthoDB" id="9811557at2"/>
<dbReference type="PANTHER" id="PTHR46568:SF1">
    <property type="entry name" value="ALKYLDIHYDROXYACETONEPHOSPHATE SYNTHASE, PEROXISOMAL"/>
    <property type="match status" value="1"/>
</dbReference>
<dbReference type="SUPFAM" id="SSF55103">
    <property type="entry name" value="FAD-linked oxidases, C-terminal domain"/>
    <property type="match status" value="1"/>
</dbReference>
<dbReference type="AlphaFoldDB" id="A0A4R4VRH6"/>
<feature type="site" description="Important for enzyme activity" evidence="7">
    <location>
        <position position="319"/>
    </location>
</feature>
<protein>
    <submittedName>
        <fullName evidence="10">FAD-binding oxidoreductase</fullName>
    </submittedName>
</protein>
<feature type="domain" description="FAD-binding PCMH-type" evidence="9">
    <location>
        <begin position="103"/>
        <end position="284"/>
    </location>
</feature>
<dbReference type="InterPro" id="IPR006094">
    <property type="entry name" value="Oxid_FAD_bind_N"/>
</dbReference>
<evidence type="ECO:0000256" key="4">
    <source>
        <dbReference type="PIRSR" id="PIRSR625650-1"/>
    </source>
</evidence>
<dbReference type="EMBL" id="SMKS01000025">
    <property type="protein sequence ID" value="TDD05204.1"/>
    <property type="molecule type" value="Genomic_DNA"/>
</dbReference>
<keyword evidence="3 6" id="KW-0274">FAD</keyword>
<gene>
    <name evidence="10" type="ORF">E1181_16010</name>
</gene>
<evidence type="ECO:0000313" key="10">
    <source>
        <dbReference type="EMBL" id="TDD05204.1"/>
    </source>
</evidence>
<evidence type="ECO:0000256" key="6">
    <source>
        <dbReference type="PIRSR" id="PIRSR625650-3"/>
    </source>
</evidence>
<comment type="caution">
    <text evidence="10">The sequence shown here is derived from an EMBL/GenBank/DDBJ whole genome shotgun (WGS) entry which is preliminary data.</text>
</comment>
<feature type="binding site" evidence="6">
    <location>
        <begin position="268"/>
        <end position="274"/>
    </location>
    <ligand>
        <name>FAD</name>
        <dbReference type="ChEBI" id="CHEBI:57692"/>
    </ligand>
</feature>
<evidence type="ECO:0000256" key="3">
    <source>
        <dbReference type="ARBA" id="ARBA00022827"/>
    </source>
</evidence>
<dbReference type="SUPFAM" id="SSF56176">
    <property type="entry name" value="FAD-binding/transporter-associated domain-like"/>
    <property type="match status" value="1"/>
</dbReference>
<dbReference type="InterPro" id="IPR016169">
    <property type="entry name" value="FAD-bd_PCMH_sub2"/>
</dbReference>
<keyword evidence="2" id="KW-0285">Flavoprotein</keyword>
<feature type="binding site" evidence="6">
    <location>
        <begin position="135"/>
        <end position="141"/>
    </location>
    <ligand>
        <name>FAD</name>
        <dbReference type="ChEBI" id="CHEBI:57692"/>
    </ligand>
</feature>
<dbReference type="Pfam" id="PF02913">
    <property type="entry name" value="FAD-oxidase_C"/>
    <property type="match status" value="1"/>
</dbReference>
<dbReference type="InterPro" id="IPR016171">
    <property type="entry name" value="Vanillyl_alc_oxidase_C-sub2"/>
</dbReference>
<feature type="binding site" evidence="6">
    <location>
        <begin position="217"/>
        <end position="220"/>
    </location>
    <ligand>
        <name>FAD</name>
        <dbReference type="ChEBI" id="CHEBI:57692"/>
    </ligand>
</feature>
<feature type="active site" description="Proton donor/acceptor" evidence="4">
    <location>
        <position position="454"/>
    </location>
</feature>
<evidence type="ECO:0000256" key="8">
    <source>
        <dbReference type="SAM" id="MobiDB-lite"/>
    </source>
</evidence>
<evidence type="ECO:0000313" key="11">
    <source>
        <dbReference type="Proteomes" id="UP000295674"/>
    </source>
</evidence>
<evidence type="ECO:0000256" key="7">
    <source>
        <dbReference type="PIRSR" id="PIRSR625650-4"/>
    </source>
</evidence>
<organism evidence="10 11">
    <name type="scientific">Saccharopolyspora terrae</name>
    <dbReference type="NCBI Taxonomy" id="2530384"/>
    <lineage>
        <taxon>Bacteria</taxon>
        <taxon>Bacillati</taxon>
        <taxon>Actinomycetota</taxon>
        <taxon>Actinomycetes</taxon>
        <taxon>Pseudonocardiales</taxon>
        <taxon>Pseudonocardiaceae</taxon>
        <taxon>Saccharopolyspora</taxon>
    </lineage>
</organism>
<dbReference type="GO" id="GO:0071949">
    <property type="term" value="F:FAD binding"/>
    <property type="evidence" value="ECO:0007669"/>
    <property type="project" value="InterPro"/>
</dbReference>
<sequence length="533" mass="56165">MTELEHRTPEQEWNAWGTAEGASPVSEEVRTLIEQGLGVERRDTPSVSRSEVRVGESRLTAEVRSALAAIVGDDGVRTDDDTRLLHSGGKSTPDLLRRRAGEAESAPDAVVLPGSHEQVCAVLAQCAEHRVAVVPFGGGTSVVGGVEPERGGFSSVIALDLRLLDGLLEIDAESQTATLQAGLRGPEAETLLSEHGFTLGHFPQSFEHASIGGFAATRSSGQASSGYGRFDGMVVRLRVATPNGELDLGRAPASAAGPDLRQLFLGSEGALGIITEVTVRVHPKPREVESEAWSFPDFATGATALRLLAQEGALPTVARLSDEAETMINLATARDVGSGEQTGGCLMITRYEGPRIAARQRVAELLAEAGGSSLGAGPAEKWDHGRYHGPYLRDALLDVNAVVETLETACTWSQLAETCDAVRAALTESLQAQGTPPLVMCHISHVYPTGASLYFTVACGRGEDPVAQWMRAKRAAGDAISRSGATITHHHAVGMDHGAWLTDEIGELGVQVLRAVKSTVDPSGVLNPGKLIP</sequence>
<proteinExistence type="inferred from homology"/>
<dbReference type="Gene3D" id="3.30.70.3450">
    <property type="match status" value="1"/>
</dbReference>
<dbReference type="InterPro" id="IPR016166">
    <property type="entry name" value="FAD-bd_PCMH"/>
</dbReference>
<feature type="binding site" evidence="5">
    <location>
        <position position="393"/>
    </location>
    <ligand>
        <name>substrate</name>
    </ligand>
</feature>
<reference evidence="10 11" key="1">
    <citation type="submission" date="2019-03" db="EMBL/GenBank/DDBJ databases">
        <title>Draft genome sequences of novel Actinobacteria.</title>
        <authorList>
            <person name="Sahin N."/>
            <person name="Ay H."/>
            <person name="Saygin H."/>
        </authorList>
    </citation>
    <scope>NUCLEOTIDE SEQUENCE [LARGE SCALE GENOMIC DNA]</scope>
    <source>
        <strain evidence="10 11">16K309</strain>
    </source>
</reference>
<dbReference type="Gene3D" id="3.30.300.330">
    <property type="match status" value="1"/>
</dbReference>
<dbReference type="Gene3D" id="3.30.465.10">
    <property type="match status" value="1"/>
</dbReference>
<dbReference type="PROSITE" id="PS51387">
    <property type="entry name" value="FAD_PCMH"/>
    <property type="match status" value="1"/>
</dbReference>
<dbReference type="GO" id="GO:0008609">
    <property type="term" value="F:alkylglycerone-phosphate synthase activity"/>
    <property type="evidence" value="ECO:0007669"/>
    <property type="project" value="InterPro"/>
</dbReference>
<name>A0A4R4VRH6_9PSEU</name>
<evidence type="ECO:0000256" key="2">
    <source>
        <dbReference type="ARBA" id="ARBA00022630"/>
    </source>
</evidence>
<dbReference type="PANTHER" id="PTHR46568">
    <property type="entry name" value="ALKYLDIHYDROXYACETONEPHOSPHATE SYNTHASE, PEROXISOMAL"/>
    <property type="match status" value="1"/>
</dbReference>
<feature type="region of interest" description="Disordered" evidence="8">
    <location>
        <begin position="1"/>
        <end position="25"/>
    </location>
</feature>
<dbReference type="Pfam" id="PF01565">
    <property type="entry name" value="FAD_binding_4"/>
    <property type="match status" value="1"/>
</dbReference>
<comment type="cofactor">
    <cofactor evidence="6">
        <name>FAD</name>
        <dbReference type="ChEBI" id="CHEBI:57692"/>
    </cofactor>
</comment>
<dbReference type="InterPro" id="IPR036318">
    <property type="entry name" value="FAD-bd_PCMH-like_sf"/>
</dbReference>
<dbReference type="InterPro" id="IPR016164">
    <property type="entry name" value="FAD-linked_Oxase-like_C"/>
</dbReference>
<feature type="compositionally biased region" description="Basic and acidic residues" evidence="8">
    <location>
        <begin position="1"/>
        <end position="10"/>
    </location>
</feature>
<evidence type="ECO:0000256" key="1">
    <source>
        <dbReference type="ARBA" id="ARBA00008000"/>
    </source>
</evidence>
<evidence type="ECO:0000259" key="9">
    <source>
        <dbReference type="PROSITE" id="PS51387"/>
    </source>
</evidence>